<name>A0A8H4JBA9_9HYPO</name>
<dbReference type="AlphaFoldDB" id="A0A8H4JBA9"/>
<dbReference type="InterPro" id="IPR008335">
    <property type="entry name" value="Mopterin_OxRdtase_euk"/>
</dbReference>
<evidence type="ECO:0000256" key="1">
    <source>
        <dbReference type="SAM" id="MobiDB-lite"/>
    </source>
</evidence>
<gene>
    <name evidence="2" type="ORF">FACUT_13014</name>
</gene>
<dbReference type="InterPro" id="IPR036374">
    <property type="entry name" value="OxRdtase_Mopterin-bd_sf"/>
</dbReference>
<dbReference type="Gene3D" id="3.90.420.10">
    <property type="entry name" value="Oxidoreductase, molybdopterin-binding domain"/>
    <property type="match status" value="1"/>
</dbReference>
<proteinExistence type="predicted"/>
<comment type="caution">
    <text evidence="2">The sequence shown here is derived from an EMBL/GenBank/DDBJ whole genome shotgun (WGS) entry which is preliminary data.</text>
</comment>
<feature type="region of interest" description="Disordered" evidence="1">
    <location>
        <begin position="133"/>
        <end position="168"/>
    </location>
</feature>
<dbReference type="OrthoDB" id="432685at2759"/>
<evidence type="ECO:0000313" key="2">
    <source>
        <dbReference type="EMBL" id="KAF4415881.1"/>
    </source>
</evidence>
<dbReference type="PRINTS" id="PR00407">
    <property type="entry name" value="EUMOPTERIN"/>
</dbReference>
<dbReference type="PANTHER" id="PTHR19372">
    <property type="entry name" value="SULFITE REDUCTASE"/>
    <property type="match status" value="1"/>
</dbReference>
<reference evidence="2 3" key="1">
    <citation type="submission" date="2020-01" db="EMBL/GenBank/DDBJ databases">
        <title>Identification and distribution of gene clusters putatively required for synthesis of sphingolipid metabolism inhibitors in phylogenetically diverse species of the filamentous fungus Fusarium.</title>
        <authorList>
            <person name="Kim H.-S."/>
            <person name="Busman M."/>
            <person name="Brown D.W."/>
            <person name="Divon H."/>
            <person name="Uhlig S."/>
            <person name="Proctor R.H."/>
        </authorList>
    </citation>
    <scope>NUCLEOTIDE SEQUENCE [LARGE SCALE GENOMIC DNA]</scope>
    <source>
        <strain evidence="2 3">NRRL 13308</strain>
    </source>
</reference>
<dbReference type="GO" id="GO:0006790">
    <property type="term" value="P:sulfur compound metabolic process"/>
    <property type="evidence" value="ECO:0007669"/>
    <property type="project" value="TreeGrafter"/>
</dbReference>
<evidence type="ECO:0000313" key="3">
    <source>
        <dbReference type="Proteomes" id="UP000536711"/>
    </source>
</evidence>
<keyword evidence="3" id="KW-1185">Reference proteome</keyword>
<dbReference type="PANTHER" id="PTHR19372:SF7">
    <property type="entry name" value="SULFITE OXIDASE, MITOCHONDRIAL"/>
    <property type="match status" value="1"/>
</dbReference>
<dbReference type="GO" id="GO:0043546">
    <property type="term" value="F:molybdopterin cofactor binding"/>
    <property type="evidence" value="ECO:0007669"/>
    <property type="project" value="TreeGrafter"/>
</dbReference>
<dbReference type="GO" id="GO:0020037">
    <property type="term" value="F:heme binding"/>
    <property type="evidence" value="ECO:0007669"/>
    <property type="project" value="TreeGrafter"/>
</dbReference>
<organism evidence="2 3">
    <name type="scientific">Fusarium acutatum</name>
    <dbReference type="NCBI Taxonomy" id="78861"/>
    <lineage>
        <taxon>Eukaryota</taxon>
        <taxon>Fungi</taxon>
        <taxon>Dikarya</taxon>
        <taxon>Ascomycota</taxon>
        <taxon>Pezizomycotina</taxon>
        <taxon>Sordariomycetes</taxon>
        <taxon>Hypocreomycetidae</taxon>
        <taxon>Hypocreales</taxon>
        <taxon>Nectriaceae</taxon>
        <taxon>Fusarium</taxon>
        <taxon>Fusarium fujikuroi species complex</taxon>
    </lineage>
</organism>
<dbReference type="EMBL" id="JAADJF010000505">
    <property type="protein sequence ID" value="KAF4415881.1"/>
    <property type="molecule type" value="Genomic_DNA"/>
</dbReference>
<dbReference type="GO" id="GO:0008482">
    <property type="term" value="F:sulfite oxidase activity"/>
    <property type="evidence" value="ECO:0007669"/>
    <property type="project" value="TreeGrafter"/>
</dbReference>
<dbReference type="SUPFAM" id="SSF56524">
    <property type="entry name" value="Oxidoreductase molybdopterin-binding domain"/>
    <property type="match status" value="1"/>
</dbReference>
<dbReference type="Proteomes" id="UP000536711">
    <property type="component" value="Unassembled WGS sequence"/>
</dbReference>
<accession>A0A8H4JBA9</accession>
<sequence length="293" mass="34645">MPHSKPWVVKVQAHPGSTAEEIWNEPDWASGHQHRIGFRDRNNRLPGLTHKDDEYREVAREKQKYLAFQQRAKSGELINFRDLIENQKDFHLRHPENRSIGWRYVLNATEDWIKNKEPWPVNLKKQEEEEKKKKEEEAKKDDKYHDAYAKNKENEEKKQKKTADDTTKLSEKYTPAEIALLRALEHEKNYIKNLRENNGKRKSPQCKNLTQISIDEQDQFSPDNWLPRSPDLIRLTGKHPLNAEAPLTRLYEAGLITPNELHYVRNHGPVPCILWEFHELEITYDGKTHGFYG</sequence>
<protein>
    <submittedName>
        <fullName evidence="2">Nitrate reductase (NADH)</fullName>
    </submittedName>
</protein>